<protein>
    <recommendedName>
        <fullName evidence="1">Type II CBASS E2 protein domain-containing protein</fullName>
    </recommendedName>
</protein>
<organism evidence="2 3">
    <name type="scientific">Rhizobium lemnae</name>
    <dbReference type="NCBI Taxonomy" id="1214924"/>
    <lineage>
        <taxon>Bacteria</taxon>
        <taxon>Pseudomonadati</taxon>
        <taxon>Pseudomonadota</taxon>
        <taxon>Alphaproteobacteria</taxon>
        <taxon>Hyphomicrobiales</taxon>
        <taxon>Rhizobiaceae</taxon>
        <taxon>Rhizobium/Agrobacterium group</taxon>
        <taxon>Rhizobium</taxon>
    </lineage>
</organism>
<dbReference type="InterPro" id="IPR058588">
    <property type="entry name" value="E2-CBASS"/>
</dbReference>
<dbReference type="EMBL" id="JBHSBD010000016">
    <property type="protein sequence ID" value="MFC3967299.1"/>
    <property type="molecule type" value="Genomic_DNA"/>
</dbReference>
<keyword evidence="3" id="KW-1185">Reference proteome</keyword>
<sequence length="82" mass="9516">MSGQYKTIDEQIAAMRSDWPLFRARKVDRHSAVWTGDVKPQFASYRFEIRYEIGDFPEVRILSPGNPPVNQRASKVEFSRAL</sequence>
<evidence type="ECO:0000313" key="3">
    <source>
        <dbReference type="Proteomes" id="UP001595697"/>
    </source>
</evidence>
<accession>A0ABV8E6G1</accession>
<name>A0ABV8E6G1_9HYPH</name>
<comment type="caution">
    <text evidence="2">The sequence shown here is derived from an EMBL/GenBank/DDBJ whole genome shotgun (WGS) entry which is preliminary data.</text>
</comment>
<evidence type="ECO:0000259" key="1">
    <source>
        <dbReference type="Pfam" id="PF26395"/>
    </source>
</evidence>
<proteinExistence type="predicted"/>
<gene>
    <name evidence="2" type="ORF">ACFOVS_04010</name>
</gene>
<feature type="domain" description="Type II CBASS E2 protein" evidence="1">
    <location>
        <begin position="11"/>
        <end position="65"/>
    </location>
</feature>
<dbReference type="Pfam" id="PF26395">
    <property type="entry name" value="E2-CBASS"/>
    <property type="match status" value="1"/>
</dbReference>
<dbReference type="Proteomes" id="UP001595697">
    <property type="component" value="Unassembled WGS sequence"/>
</dbReference>
<evidence type="ECO:0000313" key="2">
    <source>
        <dbReference type="EMBL" id="MFC3967299.1"/>
    </source>
</evidence>
<dbReference type="RefSeq" id="WP_247259446.1">
    <property type="nucleotide sequence ID" value="NZ_JALJQZ010000002.1"/>
</dbReference>
<reference evidence="3" key="1">
    <citation type="journal article" date="2019" name="Int. J. Syst. Evol. Microbiol.">
        <title>The Global Catalogue of Microorganisms (GCM) 10K type strain sequencing project: providing services to taxonomists for standard genome sequencing and annotation.</title>
        <authorList>
            <consortium name="The Broad Institute Genomics Platform"/>
            <consortium name="The Broad Institute Genome Sequencing Center for Infectious Disease"/>
            <person name="Wu L."/>
            <person name="Ma J."/>
        </authorList>
    </citation>
    <scope>NUCLEOTIDE SEQUENCE [LARGE SCALE GENOMIC DNA]</scope>
    <source>
        <strain evidence="3">TBRC 5781</strain>
    </source>
</reference>